<dbReference type="GeneID" id="9798264"/>
<protein>
    <recommendedName>
        <fullName evidence="4">DUF38 domain-containing protein</fullName>
    </recommendedName>
</protein>
<feature type="chain" id="PRO_5003178702" description="DUF38 domain-containing protein" evidence="1">
    <location>
        <begin position="17"/>
        <end position="170"/>
    </location>
</feature>
<reference evidence="2" key="1">
    <citation type="submission" date="2007-07" db="EMBL/GenBank/DDBJ databases">
        <title>PCAP assembly of the Caenorhabditis remanei genome.</title>
        <authorList>
            <consortium name="The Caenorhabditis remanei Sequencing Consortium"/>
            <person name="Wilson R.K."/>
        </authorList>
    </citation>
    <scope>NUCLEOTIDE SEQUENCE [LARGE SCALE GENOMIC DNA]</scope>
    <source>
        <strain evidence="2">PB4641</strain>
    </source>
</reference>
<evidence type="ECO:0000313" key="3">
    <source>
        <dbReference type="Proteomes" id="UP000008281"/>
    </source>
</evidence>
<dbReference type="KEGG" id="crq:GCK72_013156"/>
<gene>
    <name evidence="2" type="ORF">CRE_21589</name>
</gene>
<evidence type="ECO:0008006" key="4">
    <source>
        <dbReference type="Google" id="ProtNLM"/>
    </source>
</evidence>
<evidence type="ECO:0000313" key="2">
    <source>
        <dbReference type="EMBL" id="EFP01319.1"/>
    </source>
</evidence>
<keyword evidence="3" id="KW-1185">Reference proteome</keyword>
<dbReference type="EMBL" id="DS268760">
    <property type="protein sequence ID" value="EFP01319.1"/>
    <property type="molecule type" value="Genomic_DNA"/>
</dbReference>
<dbReference type="OrthoDB" id="10404613at2759"/>
<accession>E3NJU8</accession>
<organism evidence="3">
    <name type="scientific">Caenorhabditis remanei</name>
    <name type="common">Caenorhabditis vulgaris</name>
    <dbReference type="NCBI Taxonomy" id="31234"/>
    <lineage>
        <taxon>Eukaryota</taxon>
        <taxon>Metazoa</taxon>
        <taxon>Ecdysozoa</taxon>
        <taxon>Nematoda</taxon>
        <taxon>Chromadorea</taxon>
        <taxon>Rhabditida</taxon>
        <taxon>Rhabditina</taxon>
        <taxon>Rhabditomorpha</taxon>
        <taxon>Rhabditoidea</taxon>
        <taxon>Rhabditidae</taxon>
        <taxon>Peloderinae</taxon>
        <taxon>Caenorhabditis</taxon>
    </lineage>
</organism>
<dbReference type="InParanoid" id="E3NJU8"/>
<dbReference type="AlphaFoldDB" id="E3NJU8"/>
<keyword evidence="1" id="KW-0732">Signal</keyword>
<name>E3NJU8_CAERE</name>
<dbReference type="CTD" id="9798264"/>
<dbReference type="HOGENOM" id="CLU_1572056_0_0_1"/>
<dbReference type="Proteomes" id="UP000008281">
    <property type="component" value="Unassembled WGS sequence"/>
</dbReference>
<sequence>MNPFLHLLLVFAVVRCQTPVPDDGDEFNIETEKVITFTQNQVIDMAERIMKTMDKSIESHNYTELINIHYPDFTFTFCQTEGKSMEGFKAYLDSDEMLKKVKRSKHTIMYNPQNGGVEKLDVHGFRFDYFKYFLLEDDHLLRTFGTIIVRTQYGIIEVVKAIEYCPTQIF</sequence>
<dbReference type="RefSeq" id="XP_003091324.2">
    <property type="nucleotide sequence ID" value="XM_003091276.2"/>
</dbReference>
<proteinExistence type="predicted"/>
<evidence type="ECO:0000256" key="1">
    <source>
        <dbReference type="SAM" id="SignalP"/>
    </source>
</evidence>
<feature type="signal peptide" evidence="1">
    <location>
        <begin position="1"/>
        <end position="16"/>
    </location>
</feature>